<dbReference type="Gene3D" id="3.90.850.10">
    <property type="entry name" value="Fumarylacetoacetase-like, C-terminal domain"/>
    <property type="match status" value="1"/>
</dbReference>
<proteinExistence type="inferred from homology"/>
<keyword evidence="17" id="KW-1185">Reference proteome</keyword>
<reference evidence="16 18" key="1">
    <citation type="submission" date="2020-01" db="EMBL/GenBank/DDBJ databases">
        <authorList>
            <consortium name="DOE Joint Genome Institute"/>
            <person name="Haridas S."/>
            <person name="Albert R."/>
            <person name="Binder M."/>
            <person name="Bloem J."/>
            <person name="Labutti K."/>
            <person name="Salamov A."/>
            <person name="Andreopoulos B."/>
            <person name="Baker S.E."/>
            <person name="Barry K."/>
            <person name="Bills G."/>
            <person name="Bluhm B.H."/>
            <person name="Cannon C."/>
            <person name="Castanera R."/>
            <person name="Culley D.E."/>
            <person name="Daum C."/>
            <person name="Ezra D."/>
            <person name="Gonzalez J.B."/>
            <person name="Henrissat B."/>
            <person name="Kuo A."/>
            <person name="Liang C."/>
            <person name="Lipzen A."/>
            <person name="Lutzoni F."/>
            <person name="Magnuson J."/>
            <person name="Mondo S."/>
            <person name="Nolan M."/>
            <person name="Ohm R."/>
            <person name="Pangilinan J."/>
            <person name="Park H.-J."/>
            <person name="Ramirez L."/>
            <person name="Alfaro M."/>
            <person name="Sun H."/>
            <person name="Tritt A."/>
            <person name="Yoshinaga Y."/>
            <person name="Zwiers L.-H."/>
            <person name="Turgeon B.G."/>
            <person name="Goodwin S.B."/>
            <person name="Spatafora J.W."/>
            <person name="Crous P.W."/>
            <person name="Grigoriev I.V."/>
        </authorList>
    </citation>
    <scope>NUCLEOTIDE SEQUENCE</scope>
    <source>
        <strain evidence="16 18">CBS 781.70</strain>
    </source>
</reference>
<protein>
    <recommendedName>
        <fullName evidence="3 13">Fumarylacetoacetase</fullName>
        <ecNumber evidence="3 13">3.7.1.2</ecNumber>
    </recommendedName>
    <alternativeName>
        <fullName evidence="13">Fumarylacetoacetate hydrolase</fullName>
    </alternativeName>
</protein>
<dbReference type="Proteomes" id="UP000504638">
    <property type="component" value="Unplaced"/>
</dbReference>
<dbReference type="GO" id="GO:0004334">
    <property type="term" value="F:fumarylacetoacetase activity"/>
    <property type="evidence" value="ECO:0007669"/>
    <property type="project" value="UniProtKB-UniRule"/>
</dbReference>
<dbReference type="EMBL" id="ML975150">
    <property type="protein sequence ID" value="KAF1816412.1"/>
    <property type="molecule type" value="Genomic_DNA"/>
</dbReference>
<dbReference type="InterPro" id="IPR005959">
    <property type="entry name" value="Fumarylacetoacetase"/>
</dbReference>
<evidence type="ECO:0000256" key="8">
    <source>
        <dbReference type="ARBA" id="ARBA00022878"/>
    </source>
</evidence>
<dbReference type="PANTHER" id="PTHR43069:SF5">
    <property type="entry name" value="FUMARYLACETOACETASE"/>
    <property type="match status" value="1"/>
</dbReference>
<evidence type="ECO:0000259" key="15">
    <source>
        <dbReference type="Pfam" id="PF09298"/>
    </source>
</evidence>
<evidence type="ECO:0000256" key="4">
    <source>
        <dbReference type="ARBA" id="ARBA00022723"/>
    </source>
</evidence>
<evidence type="ECO:0000256" key="6">
    <source>
        <dbReference type="ARBA" id="ARBA00022837"/>
    </source>
</evidence>
<keyword evidence="5 13" id="KW-0378">Hydrolase</keyword>
<dbReference type="GO" id="GO:1902000">
    <property type="term" value="P:homogentisate catabolic process"/>
    <property type="evidence" value="ECO:0007669"/>
    <property type="project" value="TreeGrafter"/>
</dbReference>
<feature type="binding site" evidence="11">
    <location>
        <position position="251"/>
    </location>
    <ligand>
        <name>substrate</name>
    </ligand>
</feature>
<evidence type="ECO:0000256" key="2">
    <source>
        <dbReference type="ARBA" id="ARBA00010211"/>
    </source>
</evidence>
<dbReference type="Gene3D" id="2.30.30.230">
    <property type="entry name" value="Fumarylacetoacetase, N-terminal domain"/>
    <property type="match status" value="1"/>
</dbReference>
<evidence type="ECO:0000256" key="1">
    <source>
        <dbReference type="ARBA" id="ARBA00004782"/>
    </source>
</evidence>
<gene>
    <name evidence="16 18" type="ORF">P152DRAFT_122356</name>
</gene>
<feature type="active site" description="Proton acceptor" evidence="10">
    <location>
        <position position="134"/>
    </location>
</feature>
<sequence length="433" mass="46043">MLGLSETFPEHFGPNNIPFGVASSPTHRQPTCATRINDTVIFLAPLARSGMFDNIAGNLEEVFSKPALNDFAALPKSISRSVRAALQSIISMAASTEELLARLPKESAAPISEVQLHLPVAVGDFTDYSASENHMLNMSEIISGRRATPPSFYNFPVGYGGRAGSIVVSGTPIERPYGQYAPRDQNTGAAAGGGNAARLMFNPSQKVDYELEVAAVIGRRLSRGERLHAADADKHIFGLVLLNDWSARDIQAHEMTGLGPNNGKSFGTSISPWIITLEALEPFKMALDSPQRTVPSYLDDPHSCTYTVDLTVEILHGSDHASSTTVCTTALQTLYWTFRHILAHQAVGGSGLRTGDVVACGTVSGAADSQRGCLMEATRGGKQPLTLTDGSTRVYLEDGDVVRLTGAASSTKGVAGVGFGECIGQLCPARPWP</sequence>
<dbReference type="UniPathway" id="UPA00139">
    <property type="reaction ID" value="UER00341"/>
</dbReference>
<dbReference type="InterPro" id="IPR015377">
    <property type="entry name" value="Fumarylacetoacetase_N"/>
</dbReference>
<evidence type="ECO:0000256" key="5">
    <source>
        <dbReference type="ARBA" id="ARBA00022801"/>
    </source>
</evidence>
<evidence type="ECO:0000256" key="13">
    <source>
        <dbReference type="RuleBase" id="RU366008"/>
    </source>
</evidence>
<evidence type="ECO:0000256" key="7">
    <source>
        <dbReference type="ARBA" id="ARBA00022842"/>
    </source>
</evidence>
<feature type="domain" description="Fumarylacetoacetase N-terminal" evidence="15">
    <location>
        <begin position="15"/>
        <end position="119"/>
    </location>
</feature>
<evidence type="ECO:0000313" key="17">
    <source>
        <dbReference type="Proteomes" id="UP000504638"/>
    </source>
</evidence>
<dbReference type="PANTHER" id="PTHR43069">
    <property type="entry name" value="FUMARYLACETOACETASE"/>
    <property type="match status" value="1"/>
</dbReference>
<dbReference type="EC" id="3.7.1.2" evidence="3 13"/>
<evidence type="ECO:0000256" key="11">
    <source>
        <dbReference type="PIRSR" id="PIRSR605959-2"/>
    </source>
</evidence>
<feature type="binding site" evidence="12">
    <location>
        <position position="244"/>
    </location>
    <ligand>
        <name>Mg(2+)</name>
        <dbReference type="ChEBI" id="CHEBI:18420"/>
    </ligand>
</feature>
<feature type="binding site" evidence="12">
    <location>
        <position position="264"/>
    </location>
    <ligand>
        <name>Mg(2+)</name>
        <dbReference type="ChEBI" id="CHEBI:18420"/>
    </ligand>
</feature>
<comment type="cofactor">
    <cofactor evidence="13">
        <name>Mg(2+)</name>
        <dbReference type="ChEBI" id="CHEBI:18420"/>
    </cofactor>
    <cofactor evidence="13">
        <name>Ca(2+)</name>
        <dbReference type="ChEBI" id="CHEBI:29108"/>
    </cofactor>
</comment>
<dbReference type="RefSeq" id="XP_033538043.1">
    <property type="nucleotide sequence ID" value="XM_033673715.1"/>
</dbReference>
<comment type="similarity">
    <text evidence="2 13">Belongs to the FAH family.</text>
</comment>
<dbReference type="SUPFAM" id="SSF63433">
    <property type="entry name" value="Fumarylacetoacetate hydrolase, FAH, N-terminal domain"/>
    <property type="match status" value="1"/>
</dbReference>
<dbReference type="GO" id="GO:0006559">
    <property type="term" value="P:L-phenylalanine catabolic process"/>
    <property type="evidence" value="ECO:0007669"/>
    <property type="project" value="UniProtKB-UniRule"/>
</dbReference>
<dbReference type="AlphaFoldDB" id="A0A6G1GEG0"/>
<evidence type="ECO:0000256" key="12">
    <source>
        <dbReference type="PIRSR" id="PIRSR605959-3"/>
    </source>
</evidence>
<feature type="binding site" evidence="11">
    <location>
        <position position="362"/>
    </location>
    <ligand>
        <name>substrate</name>
    </ligand>
</feature>
<comment type="catalytic activity">
    <reaction evidence="13">
        <text>4-fumarylacetoacetate + H2O = acetoacetate + fumarate + H(+)</text>
        <dbReference type="Rhea" id="RHEA:10244"/>
        <dbReference type="ChEBI" id="CHEBI:13705"/>
        <dbReference type="ChEBI" id="CHEBI:15377"/>
        <dbReference type="ChEBI" id="CHEBI:15378"/>
        <dbReference type="ChEBI" id="CHEBI:18034"/>
        <dbReference type="ChEBI" id="CHEBI:29806"/>
        <dbReference type="EC" id="3.7.1.2"/>
    </reaction>
</comment>
<reference evidence="18" key="3">
    <citation type="submission" date="2025-04" db="UniProtKB">
        <authorList>
            <consortium name="RefSeq"/>
        </authorList>
    </citation>
    <scope>IDENTIFICATION</scope>
    <source>
        <strain evidence="18">CBS 781.70</strain>
    </source>
</reference>
<dbReference type="InterPro" id="IPR036462">
    <property type="entry name" value="Fumarylacetoacetase_N_sf"/>
</dbReference>
<dbReference type="SUPFAM" id="SSF56529">
    <property type="entry name" value="FAH"/>
    <property type="match status" value="1"/>
</dbReference>
<keyword evidence="7 12" id="KW-0460">Magnesium</keyword>
<dbReference type="GO" id="GO:0006572">
    <property type="term" value="P:L-tyrosine catabolic process"/>
    <property type="evidence" value="ECO:0007669"/>
    <property type="project" value="UniProtKB-UniRule"/>
</dbReference>
<feature type="binding site" evidence="12">
    <location>
        <position position="127"/>
    </location>
    <ligand>
        <name>Ca(2+)</name>
        <dbReference type="ChEBI" id="CHEBI:29108"/>
    </ligand>
</feature>
<evidence type="ECO:0000313" key="18">
    <source>
        <dbReference type="RefSeq" id="XP_033538043.1"/>
    </source>
</evidence>
<name>A0A6G1GEG0_9PEZI</name>
<feature type="binding site" evidence="12">
    <location>
        <position position="244"/>
    </location>
    <ligand>
        <name>Ca(2+)</name>
        <dbReference type="ChEBI" id="CHEBI:29108"/>
    </ligand>
</feature>
<keyword evidence="6 12" id="KW-0106">Calcium</keyword>
<dbReference type="OrthoDB" id="9971669at2759"/>
<keyword evidence="4 12" id="KW-0479">Metal-binding</keyword>
<evidence type="ECO:0000256" key="3">
    <source>
        <dbReference type="ARBA" id="ARBA00012094"/>
    </source>
</evidence>
<keyword evidence="9 13" id="KW-0585">Phenylalanine catabolism</keyword>
<evidence type="ECO:0000256" key="10">
    <source>
        <dbReference type="PIRSR" id="PIRSR605959-1"/>
    </source>
</evidence>
<evidence type="ECO:0000256" key="9">
    <source>
        <dbReference type="ARBA" id="ARBA00023232"/>
    </source>
</evidence>
<feature type="binding site" evidence="12">
    <location>
        <position position="212"/>
    </location>
    <ligand>
        <name>Ca(2+)</name>
        <dbReference type="ChEBI" id="CHEBI:29108"/>
    </ligand>
</feature>
<keyword evidence="8 13" id="KW-0828">Tyrosine catabolism</keyword>
<dbReference type="Pfam" id="PF09298">
    <property type="entry name" value="FAA_hydrolase_N"/>
    <property type="match status" value="1"/>
</dbReference>
<dbReference type="InterPro" id="IPR011234">
    <property type="entry name" value="Fumarylacetoacetase-like_C"/>
</dbReference>
<reference evidence="18" key="2">
    <citation type="submission" date="2020-04" db="EMBL/GenBank/DDBJ databases">
        <authorList>
            <consortium name="NCBI Genome Project"/>
        </authorList>
    </citation>
    <scope>NUCLEOTIDE SEQUENCE</scope>
    <source>
        <strain evidence="18">CBS 781.70</strain>
    </source>
</reference>
<dbReference type="GeneID" id="54414285"/>
<feature type="binding site" evidence="12">
    <location>
        <position position="268"/>
    </location>
    <ligand>
        <name>Mg(2+)</name>
        <dbReference type="ChEBI" id="CHEBI:18420"/>
    </ligand>
</feature>
<evidence type="ECO:0000313" key="16">
    <source>
        <dbReference type="EMBL" id="KAF1816412.1"/>
    </source>
</evidence>
<accession>A0A6G1GEG0</accession>
<organism evidence="16">
    <name type="scientific">Eremomyces bilateralis CBS 781.70</name>
    <dbReference type="NCBI Taxonomy" id="1392243"/>
    <lineage>
        <taxon>Eukaryota</taxon>
        <taxon>Fungi</taxon>
        <taxon>Dikarya</taxon>
        <taxon>Ascomycota</taxon>
        <taxon>Pezizomycotina</taxon>
        <taxon>Dothideomycetes</taxon>
        <taxon>Dothideomycetes incertae sedis</taxon>
        <taxon>Eremomycetales</taxon>
        <taxon>Eremomycetaceae</taxon>
        <taxon>Eremomyces</taxon>
    </lineage>
</organism>
<feature type="domain" description="Fumarylacetoacetase-like C-terminal" evidence="14">
    <location>
        <begin position="130"/>
        <end position="406"/>
    </location>
</feature>
<dbReference type="GO" id="GO:0046872">
    <property type="term" value="F:metal ion binding"/>
    <property type="evidence" value="ECO:0007669"/>
    <property type="project" value="UniProtKB-UniRule"/>
</dbReference>
<comment type="pathway">
    <text evidence="1 13">Amino-acid degradation; L-phenylalanine degradation; acetoacetate and fumarate from L-phenylalanine: step 6/6.</text>
</comment>
<dbReference type="Pfam" id="PF01557">
    <property type="entry name" value="FAA_hydrolase"/>
    <property type="match status" value="1"/>
</dbReference>
<feature type="binding site" evidence="12">
    <location>
        <position position="210"/>
    </location>
    <ligand>
        <name>Ca(2+)</name>
        <dbReference type="ChEBI" id="CHEBI:29108"/>
    </ligand>
</feature>
<dbReference type="InterPro" id="IPR036663">
    <property type="entry name" value="Fumarylacetoacetase_C_sf"/>
</dbReference>
<evidence type="ECO:0000259" key="14">
    <source>
        <dbReference type="Pfam" id="PF01557"/>
    </source>
</evidence>